<evidence type="ECO:0000259" key="9">
    <source>
        <dbReference type="PROSITE" id="PS50928"/>
    </source>
</evidence>
<evidence type="ECO:0000256" key="6">
    <source>
        <dbReference type="ARBA" id="ARBA00022989"/>
    </source>
</evidence>
<evidence type="ECO:0000256" key="7">
    <source>
        <dbReference type="ARBA" id="ARBA00023136"/>
    </source>
</evidence>
<keyword evidence="6 8" id="KW-1133">Transmembrane helix</keyword>
<feature type="transmembrane region" description="Helical" evidence="8">
    <location>
        <begin position="50"/>
        <end position="70"/>
    </location>
</feature>
<comment type="subcellular location">
    <subcellularLocation>
        <location evidence="1">Cell inner membrane</location>
        <topology evidence="1">Multi-pass membrane protein</topology>
    </subcellularLocation>
</comment>
<organism evidence="10 11">
    <name type="scientific">Deinococcus lacus</name>
    <dbReference type="NCBI Taxonomy" id="392561"/>
    <lineage>
        <taxon>Bacteria</taxon>
        <taxon>Thermotogati</taxon>
        <taxon>Deinococcota</taxon>
        <taxon>Deinococci</taxon>
        <taxon>Deinococcales</taxon>
        <taxon>Deinococcaceae</taxon>
        <taxon>Deinococcus</taxon>
    </lineage>
</organism>
<keyword evidence="5 8" id="KW-0812">Transmembrane</keyword>
<feature type="transmembrane region" description="Helical" evidence="8">
    <location>
        <begin position="79"/>
        <end position="102"/>
    </location>
</feature>
<accession>A0ABW1YBA1</accession>
<feature type="transmembrane region" description="Helical" evidence="8">
    <location>
        <begin position="122"/>
        <end position="140"/>
    </location>
</feature>
<dbReference type="Proteomes" id="UP001596297">
    <property type="component" value="Unassembled WGS sequence"/>
</dbReference>
<dbReference type="Gene3D" id="1.10.3720.10">
    <property type="entry name" value="MetI-like"/>
    <property type="match status" value="1"/>
</dbReference>
<dbReference type="InterPro" id="IPR035906">
    <property type="entry name" value="MetI-like_sf"/>
</dbReference>
<name>A0ABW1YBA1_9DEIO</name>
<evidence type="ECO:0000313" key="11">
    <source>
        <dbReference type="Proteomes" id="UP001596297"/>
    </source>
</evidence>
<evidence type="ECO:0000256" key="1">
    <source>
        <dbReference type="ARBA" id="ARBA00004429"/>
    </source>
</evidence>
<keyword evidence="4" id="KW-0997">Cell inner membrane</keyword>
<keyword evidence="2" id="KW-0813">Transport</keyword>
<dbReference type="EMBL" id="JBHSWD010000001">
    <property type="protein sequence ID" value="MFC6591551.1"/>
    <property type="molecule type" value="Genomic_DNA"/>
</dbReference>
<evidence type="ECO:0000313" key="10">
    <source>
        <dbReference type="EMBL" id="MFC6591551.1"/>
    </source>
</evidence>
<protein>
    <recommendedName>
        <fullName evidence="9">ABC transmembrane type-1 domain-containing protein</fullName>
    </recommendedName>
</protein>
<dbReference type="PANTHER" id="PTHR43357:SF3">
    <property type="entry name" value="FE(3+)-TRANSPORT SYSTEM PERMEASE PROTEIN FBPB 2"/>
    <property type="match status" value="1"/>
</dbReference>
<evidence type="ECO:0000256" key="3">
    <source>
        <dbReference type="ARBA" id="ARBA00022475"/>
    </source>
</evidence>
<keyword evidence="7 8" id="KW-0472">Membrane</keyword>
<dbReference type="InterPro" id="IPR000515">
    <property type="entry name" value="MetI-like"/>
</dbReference>
<evidence type="ECO:0000256" key="8">
    <source>
        <dbReference type="SAM" id="Phobius"/>
    </source>
</evidence>
<evidence type="ECO:0000256" key="4">
    <source>
        <dbReference type="ARBA" id="ARBA00022519"/>
    </source>
</evidence>
<dbReference type="PROSITE" id="PS50928">
    <property type="entry name" value="ABC_TM1"/>
    <property type="match status" value="1"/>
</dbReference>
<evidence type="ECO:0000256" key="2">
    <source>
        <dbReference type="ARBA" id="ARBA00022448"/>
    </source>
</evidence>
<sequence>MLALPAALVAAGVLLPLVYLLSEALGADPQTLREIVWRTRNLELLGSTLALAAGVLAAGTVLALPLAYLAARTTFPRRLLAVLGVLPLAVPGYVGAYTWLAATGQGGMLDALTGLKVSAPTGFGGALMILTLFTFPYLFLNLYAGLRAADPATEEAARMLGRTPGRPSGGDGAGPAARLAGRGIAGAAARFG</sequence>
<evidence type="ECO:0000256" key="5">
    <source>
        <dbReference type="ARBA" id="ARBA00022692"/>
    </source>
</evidence>
<keyword evidence="11" id="KW-1185">Reference proteome</keyword>
<comment type="caution">
    <text evidence="10">The sequence shown here is derived from an EMBL/GenBank/DDBJ whole genome shotgun (WGS) entry which is preliminary data.</text>
</comment>
<reference evidence="11" key="1">
    <citation type="journal article" date="2019" name="Int. J. Syst. Evol. Microbiol.">
        <title>The Global Catalogue of Microorganisms (GCM) 10K type strain sequencing project: providing services to taxonomists for standard genome sequencing and annotation.</title>
        <authorList>
            <consortium name="The Broad Institute Genomics Platform"/>
            <consortium name="The Broad Institute Genome Sequencing Center for Infectious Disease"/>
            <person name="Wu L."/>
            <person name="Ma J."/>
        </authorList>
    </citation>
    <scope>NUCLEOTIDE SEQUENCE [LARGE SCALE GENOMIC DNA]</scope>
    <source>
        <strain evidence="11">CGMCC 1.15772</strain>
    </source>
</reference>
<dbReference type="SUPFAM" id="SSF161098">
    <property type="entry name" value="MetI-like"/>
    <property type="match status" value="1"/>
</dbReference>
<keyword evidence="3" id="KW-1003">Cell membrane</keyword>
<feature type="domain" description="ABC transmembrane type-1" evidence="9">
    <location>
        <begin position="45"/>
        <end position="192"/>
    </location>
</feature>
<gene>
    <name evidence="10" type="ORF">ACFP81_05665</name>
</gene>
<proteinExistence type="predicted"/>
<dbReference type="RefSeq" id="WP_380082553.1">
    <property type="nucleotide sequence ID" value="NZ_JBHSWD010000001.1"/>
</dbReference>
<dbReference type="PANTHER" id="PTHR43357">
    <property type="entry name" value="INNER MEMBRANE ABC TRANSPORTER PERMEASE PROTEIN YDCV"/>
    <property type="match status" value="1"/>
</dbReference>